<reference evidence="1 2" key="1">
    <citation type="submission" date="2017-01" db="EMBL/GenBank/DDBJ databases">
        <title>Novel large sulfur bacteria in the metagenomes of groundwater-fed chemosynthetic microbial mats in the Lake Huron basin.</title>
        <authorList>
            <person name="Sharrar A.M."/>
            <person name="Flood B.E."/>
            <person name="Bailey J.V."/>
            <person name="Jones D.S."/>
            <person name="Biddanda B."/>
            <person name="Ruberg S.A."/>
            <person name="Marcus D.N."/>
            <person name="Dick G.J."/>
        </authorList>
    </citation>
    <scope>NUCLEOTIDE SEQUENCE [LARGE SCALE GENOMIC DNA]</scope>
    <source>
        <strain evidence="1">A8</strain>
    </source>
</reference>
<evidence type="ECO:0008006" key="3">
    <source>
        <dbReference type="Google" id="ProtNLM"/>
    </source>
</evidence>
<gene>
    <name evidence="1" type="ORF">BWK73_08220</name>
</gene>
<dbReference type="Proteomes" id="UP000192491">
    <property type="component" value="Unassembled WGS sequence"/>
</dbReference>
<dbReference type="EMBL" id="MTEJ01000021">
    <property type="protein sequence ID" value="OQX14951.1"/>
    <property type="molecule type" value="Genomic_DNA"/>
</dbReference>
<sequence>MASTLKHVVWVSLLGGLLAGCGDNAEPESKVLALPAQLEQAHITDQARVAGLDLVLWNQGGGCQLQSGKAQPPVWLKPMAPCHFIKSPGRDQVQVFRLDKTTQIVAVVGTPAKQWRCGQEVQGLVINGSHFKPSTYIMQGSVYCADQGLQNFQYGLFAKP</sequence>
<protein>
    <recommendedName>
        <fullName evidence="3">Lipoprotein</fullName>
    </recommendedName>
</protein>
<proteinExistence type="predicted"/>
<organism evidence="1 2">
    <name type="scientific">Thiothrix lacustris</name>
    <dbReference type="NCBI Taxonomy" id="525917"/>
    <lineage>
        <taxon>Bacteria</taxon>
        <taxon>Pseudomonadati</taxon>
        <taxon>Pseudomonadota</taxon>
        <taxon>Gammaproteobacteria</taxon>
        <taxon>Thiotrichales</taxon>
        <taxon>Thiotrichaceae</taxon>
        <taxon>Thiothrix</taxon>
    </lineage>
</organism>
<evidence type="ECO:0000313" key="2">
    <source>
        <dbReference type="Proteomes" id="UP000192491"/>
    </source>
</evidence>
<comment type="caution">
    <text evidence="1">The sequence shown here is derived from an EMBL/GenBank/DDBJ whole genome shotgun (WGS) entry which is preliminary data.</text>
</comment>
<dbReference type="PROSITE" id="PS51257">
    <property type="entry name" value="PROKAR_LIPOPROTEIN"/>
    <property type="match status" value="1"/>
</dbReference>
<dbReference type="AlphaFoldDB" id="A0A1Y1QW83"/>
<accession>A0A1Y1QW83</accession>
<name>A0A1Y1QW83_9GAMM</name>
<evidence type="ECO:0000313" key="1">
    <source>
        <dbReference type="EMBL" id="OQX14951.1"/>
    </source>
</evidence>